<dbReference type="GO" id="GO:0046872">
    <property type="term" value="F:metal ion binding"/>
    <property type="evidence" value="ECO:0007669"/>
    <property type="project" value="UniProtKB-KW"/>
</dbReference>
<comment type="caution">
    <text evidence="8">The sequence shown here is derived from an EMBL/GenBank/DDBJ whole genome shotgun (WGS) entry which is preliminary data.</text>
</comment>
<dbReference type="InterPro" id="IPR036909">
    <property type="entry name" value="Cyt_c-like_dom_sf"/>
</dbReference>
<evidence type="ECO:0000256" key="3">
    <source>
        <dbReference type="ARBA" id="ARBA00023004"/>
    </source>
</evidence>
<keyword evidence="3 4" id="KW-0408">Iron</keyword>
<evidence type="ECO:0000256" key="5">
    <source>
        <dbReference type="SAM" id="Coils"/>
    </source>
</evidence>
<feature type="coiled-coil region" evidence="5">
    <location>
        <begin position="72"/>
        <end position="100"/>
    </location>
</feature>
<keyword evidence="6" id="KW-0472">Membrane</keyword>
<accession>A0A934S6J2</accession>
<dbReference type="AlphaFoldDB" id="A0A934S6J2"/>
<dbReference type="Pfam" id="PF13442">
    <property type="entry name" value="Cytochrome_CBB3"/>
    <property type="match status" value="1"/>
</dbReference>
<dbReference type="SUPFAM" id="SSF46626">
    <property type="entry name" value="Cytochrome c"/>
    <property type="match status" value="1"/>
</dbReference>
<dbReference type="PANTHER" id="PTHR33751">
    <property type="entry name" value="CBB3-TYPE CYTOCHROME C OXIDASE SUBUNIT FIXP"/>
    <property type="match status" value="1"/>
</dbReference>
<sequence length="215" mass="24188">MSDTSPEDKQVRRGNYAQSKNEIVLREHEYDGIQEFDQKLPNWWLFTLYIAIGWTVVHWCIYYYTNSIQTDQQRVQAEIVSVEQQKAKALEETLRTLNDETMLTKWVPDPAVIAAGETTFTANCVACHGADLSATMTVDGKSYPLPGLSLVDGQWKYGSKPMDLFKLINEGTPADSEGHNGARMQAWGQVFSPKTVAEVTAYVISRNPKDFGLSE</sequence>
<proteinExistence type="predicted"/>
<feature type="domain" description="Cytochrome c" evidence="7">
    <location>
        <begin position="111"/>
        <end position="207"/>
    </location>
</feature>
<dbReference type="GO" id="GO:0020037">
    <property type="term" value="F:heme binding"/>
    <property type="evidence" value="ECO:0007669"/>
    <property type="project" value="InterPro"/>
</dbReference>
<dbReference type="Gene3D" id="1.10.760.10">
    <property type="entry name" value="Cytochrome c-like domain"/>
    <property type="match status" value="1"/>
</dbReference>
<evidence type="ECO:0000256" key="1">
    <source>
        <dbReference type="ARBA" id="ARBA00022617"/>
    </source>
</evidence>
<evidence type="ECO:0000313" key="9">
    <source>
        <dbReference type="Proteomes" id="UP000603141"/>
    </source>
</evidence>
<keyword evidence="5" id="KW-0175">Coiled coil</keyword>
<keyword evidence="6" id="KW-1133">Transmembrane helix</keyword>
<evidence type="ECO:0000259" key="7">
    <source>
        <dbReference type="PROSITE" id="PS51007"/>
    </source>
</evidence>
<dbReference type="InterPro" id="IPR032858">
    <property type="entry name" value="CcoP_N"/>
</dbReference>
<dbReference type="InterPro" id="IPR009056">
    <property type="entry name" value="Cyt_c-like_dom"/>
</dbReference>
<gene>
    <name evidence="8" type="ORF">JIN85_06750</name>
</gene>
<keyword evidence="9" id="KW-1185">Reference proteome</keyword>
<dbReference type="Pfam" id="PF14715">
    <property type="entry name" value="FixP_N"/>
    <property type="match status" value="1"/>
</dbReference>
<keyword evidence="2 4" id="KW-0479">Metal-binding</keyword>
<dbReference type="InterPro" id="IPR038414">
    <property type="entry name" value="CcoP_N_sf"/>
</dbReference>
<protein>
    <submittedName>
        <fullName evidence="8">C-type cytochrome</fullName>
    </submittedName>
</protein>
<dbReference type="Proteomes" id="UP000603141">
    <property type="component" value="Unassembled WGS sequence"/>
</dbReference>
<evidence type="ECO:0000313" key="8">
    <source>
        <dbReference type="EMBL" id="MBK1882104.1"/>
    </source>
</evidence>
<dbReference type="InterPro" id="IPR050597">
    <property type="entry name" value="Cytochrome_c_Oxidase_Subunit"/>
</dbReference>
<evidence type="ECO:0000256" key="6">
    <source>
        <dbReference type="SAM" id="Phobius"/>
    </source>
</evidence>
<reference evidence="8" key="1">
    <citation type="submission" date="2021-01" db="EMBL/GenBank/DDBJ databases">
        <title>Modified the classification status of verrucomicrobia.</title>
        <authorList>
            <person name="Feng X."/>
        </authorList>
    </citation>
    <scope>NUCLEOTIDE SEQUENCE</scope>
    <source>
        <strain evidence="8">KCTC 22041</strain>
    </source>
</reference>
<name>A0A934S6J2_9BACT</name>
<dbReference type="PROSITE" id="PS51007">
    <property type="entry name" value="CYTC"/>
    <property type="match status" value="1"/>
</dbReference>
<dbReference type="Gene3D" id="6.10.280.130">
    <property type="match status" value="1"/>
</dbReference>
<evidence type="ECO:0000256" key="4">
    <source>
        <dbReference type="PROSITE-ProRule" id="PRU00433"/>
    </source>
</evidence>
<dbReference type="PANTHER" id="PTHR33751:SF1">
    <property type="entry name" value="CBB3-TYPE CYTOCHROME C OXIDASE SUBUNIT FIXP"/>
    <property type="match status" value="1"/>
</dbReference>
<organism evidence="8 9">
    <name type="scientific">Luteolibacter pohnpeiensis</name>
    <dbReference type="NCBI Taxonomy" id="454153"/>
    <lineage>
        <taxon>Bacteria</taxon>
        <taxon>Pseudomonadati</taxon>
        <taxon>Verrucomicrobiota</taxon>
        <taxon>Verrucomicrobiia</taxon>
        <taxon>Verrucomicrobiales</taxon>
        <taxon>Verrucomicrobiaceae</taxon>
        <taxon>Luteolibacter</taxon>
    </lineage>
</organism>
<evidence type="ECO:0000256" key="2">
    <source>
        <dbReference type="ARBA" id="ARBA00022723"/>
    </source>
</evidence>
<keyword evidence="1 4" id="KW-0349">Heme</keyword>
<dbReference type="RefSeq" id="WP_200268914.1">
    <property type="nucleotide sequence ID" value="NZ_JAENIJ010000008.1"/>
</dbReference>
<feature type="transmembrane region" description="Helical" evidence="6">
    <location>
        <begin position="43"/>
        <end position="64"/>
    </location>
</feature>
<dbReference type="GO" id="GO:0009055">
    <property type="term" value="F:electron transfer activity"/>
    <property type="evidence" value="ECO:0007669"/>
    <property type="project" value="InterPro"/>
</dbReference>
<keyword evidence="6" id="KW-0812">Transmembrane</keyword>
<dbReference type="EMBL" id="JAENIJ010000008">
    <property type="protein sequence ID" value="MBK1882104.1"/>
    <property type="molecule type" value="Genomic_DNA"/>
</dbReference>